<evidence type="ECO:0000256" key="2">
    <source>
        <dbReference type="ARBA" id="ARBA00010139"/>
    </source>
</evidence>
<dbReference type="InterPro" id="IPR036188">
    <property type="entry name" value="FAD/NAD-bd_sf"/>
</dbReference>
<keyword evidence="7 8" id="KW-0503">Monooxygenase</keyword>
<comment type="similarity">
    <text evidence="2">Belongs to the FAD-binding monooxygenase family.</text>
</comment>
<organism evidence="8">
    <name type="scientific">Chondromyces catenulatus</name>
    <dbReference type="NCBI Taxonomy" id="1653841"/>
    <lineage>
        <taxon>Bacteria</taxon>
        <taxon>Pseudomonadati</taxon>
        <taxon>Myxococcota</taxon>
        <taxon>Polyangia</taxon>
        <taxon>Polyangiales</taxon>
        <taxon>Polyangiaceae</taxon>
        <taxon>Chondromyces</taxon>
    </lineage>
</organism>
<dbReference type="Gene3D" id="3.50.50.60">
    <property type="entry name" value="FAD/NAD(P)-binding domain"/>
    <property type="match status" value="2"/>
</dbReference>
<dbReference type="GO" id="GO:0050661">
    <property type="term" value="F:NADP binding"/>
    <property type="evidence" value="ECO:0007669"/>
    <property type="project" value="InterPro"/>
</dbReference>
<evidence type="ECO:0000256" key="7">
    <source>
        <dbReference type="ARBA" id="ARBA00023033"/>
    </source>
</evidence>
<protein>
    <submittedName>
        <fullName evidence="8">Monooxygenase flavin-binding family protein</fullName>
    </submittedName>
</protein>
<proteinExistence type="inferred from homology"/>
<keyword evidence="6" id="KW-0560">Oxidoreductase</keyword>
<dbReference type="Pfam" id="PF00743">
    <property type="entry name" value="FMO-like"/>
    <property type="match status" value="1"/>
</dbReference>
<reference evidence="8" key="1">
    <citation type="journal article" date="2018" name="J. Ind. Microbiol. Biotechnol.">
        <title>Genome mining reveals uncommon alkylpyrones as type III PKS products from myxobacteria.</title>
        <authorList>
            <person name="Hug J.J."/>
            <person name="Panter F."/>
            <person name="Krug D."/>
            <person name="Muller R."/>
        </authorList>
    </citation>
    <scope>NUCLEOTIDE SEQUENCE</scope>
    <source>
        <strain evidence="8">Sp. MSr9030</strain>
    </source>
</reference>
<name>A0A3S5GY22_9BACT</name>
<keyword evidence="3" id="KW-0285">Flavoprotein</keyword>
<keyword evidence="5" id="KW-0521">NADP</keyword>
<accession>A0A3S5GY22</accession>
<dbReference type="AlphaFoldDB" id="A0A3S5GY22"/>
<dbReference type="SUPFAM" id="SSF51905">
    <property type="entry name" value="FAD/NAD(P)-binding domain"/>
    <property type="match status" value="1"/>
</dbReference>
<dbReference type="InterPro" id="IPR020946">
    <property type="entry name" value="Flavin_mOase-like"/>
</dbReference>
<comment type="cofactor">
    <cofactor evidence="1">
        <name>FAD</name>
        <dbReference type="ChEBI" id="CHEBI:57692"/>
    </cofactor>
</comment>
<evidence type="ECO:0000256" key="5">
    <source>
        <dbReference type="ARBA" id="ARBA00022857"/>
    </source>
</evidence>
<sequence>MSIEHFDILVVGAGISGIGAGYHLQARCPGKRYAILEGRGDIGGTWDLFRYPGIRSDSDMFTLGYSFRPWKAAKAIADGPSILQYLRETARELGIDKHIRFNHRVLSASWSSADARWTLEVAVGPDQERVQLTCSFLYMCSGYYSYENGYTPQFPGHDDFEGRIVHPQHWPEDLDYRGKRVVVIGSGATAVTLVPSMAADAAHVTMLQRSPSYIASLPAEDRIANALRGALPERAAHSAVRWKNVALGLVMYQLCRRAPELAKRMLRSGIARELPPDFDIDTHFKPRYDPWDQRLCLVPDADLFQAIKAGRASVVTDRIRTFTKNGILLESGTELPADIIITATGLQLQLCGGMGMTIDGDVIDAGRMFIYKGVMMGDVPNFALCVGYTNASWTLRAELSSRYVCRLLNHMDRHGYQQCLPRLGDSTLETRPLLGLTSGYVQRAEANLPKQGSKAPWYLRQNYVLDRLTMQLGAVDDGTLLFGKAGKSLRRDAAKAAREQPAGYPQAAHS</sequence>
<evidence type="ECO:0000256" key="3">
    <source>
        <dbReference type="ARBA" id="ARBA00022630"/>
    </source>
</evidence>
<dbReference type="EMBL" id="MH908917">
    <property type="protein sequence ID" value="AYM54144.1"/>
    <property type="molecule type" value="Genomic_DNA"/>
</dbReference>
<evidence type="ECO:0000313" key="8">
    <source>
        <dbReference type="EMBL" id="AYM54144.1"/>
    </source>
</evidence>
<keyword evidence="4" id="KW-0274">FAD</keyword>
<dbReference type="PANTHER" id="PTHR43872">
    <property type="entry name" value="MONOOXYGENASE, PUTATIVE (AFU_ORTHOLOGUE AFUA_8G02570)-RELATED"/>
    <property type="match status" value="1"/>
</dbReference>
<dbReference type="GO" id="GO:0004499">
    <property type="term" value="F:N,N-dimethylaniline monooxygenase activity"/>
    <property type="evidence" value="ECO:0007669"/>
    <property type="project" value="InterPro"/>
</dbReference>
<dbReference type="GO" id="GO:0050660">
    <property type="term" value="F:flavin adenine dinucleotide binding"/>
    <property type="evidence" value="ECO:0007669"/>
    <property type="project" value="InterPro"/>
</dbReference>
<dbReference type="FunFam" id="3.50.50.60:FF:000228">
    <property type="entry name" value="FAD-containing monooxygenase EthA"/>
    <property type="match status" value="1"/>
</dbReference>
<dbReference type="InterPro" id="IPR051820">
    <property type="entry name" value="FAD-binding_MO"/>
</dbReference>
<dbReference type="Pfam" id="PF13450">
    <property type="entry name" value="NAD_binding_8"/>
    <property type="match status" value="1"/>
</dbReference>
<evidence type="ECO:0000256" key="6">
    <source>
        <dbReference type="ARBA" id="ARBA00023002"/>
    </source>
</evidence>
<dbReference type="PANTHER" id="PTHR43872:SF1">
    <property type="entry name" value="MONOOXYGENASE, PUTATIVE (AFU_ORTHOLOGUE AFUA_8G02570)-RELATED"/>
    <property type="match status" value="1"/>
</dbReference>
<evidence type="ECO:0000256" key="4">
    <source>
        <dbReference type="ARBA" id="ARBA00022827"/>
    </source>
</evidence>
<evidence type="ECO:0000256" key="1">
    <source>
        <dbReference type="ARBA" id="ARBA00001974"/>
    </source>
</evidence>